<organism evidence="1 2">
    <name type="scientific">Gordonia phage Nina</name>
    <dbReference type="NCBI Taxonomy" id="2499026"/>
    <lineage>
        <taxon>Viruses</taxon>
        <taxon>Duplodnaviria</taxon>
        <taxon>Heunggongvirae</taxon>
        <taxon>Uroviricota</taxon>
        <taxon>Caudoviricetes</taxon>
        <taxon>Emalynvirus</taxon>
        <taxon>Emalynvirus cozz</taxon>
    </lineage>
</organism>
<reference evidence="1 2" key="1">
    <citation type="submission" date="2018-12" db="EMBL/GenBank/DDBJ databases">
        <authorList>
            <person name="Divens A.M."/>
            <person name="Stoner T.H."/>
            <person name="Garlena R.A."/>
            <person name="Russell D.A."/>
            <person name="Pope W.H."/>
            <person name="Jacobs-Sera D."/>
            <person name="Hatfull G.F."/>
        </authorList>
    </citation>
    <scope>NUCLEOTIDE SEQUENCE [LARGE SCALE GENOMIC DNA]</scope>
</reference>
<accession>A0A3S9UNA0</accession>
<evidence type="ECO:0000313" key="1">
    <source>
        <dbReference type="EMBL" id="AZS11814.1"/>
    </source>
</evidence>
<dbReference type="Proteomes" id="UP000288067">
    <property type="component" value="Segment"/>
</dbReference>
<protein>
    <submittedName>
        <fullName evidence="1">Uncharacterized protein</fullName>
    </submittedName>
</protein>
<proteinExistence type="predicted"/>
<sequence length="104" mass="11580">MTQSQSAQAIKGTLYHLLVEQSGQNFHPLSDEFAEAIDQHLMSQGWMLSQHDSPLSPFAQGAIELAEMQEQLEDKGFQPDHAFELVKMIFNMNIQAMGLGGGFK</sequence>
<dbReference type="EMBL" id="MK279900">
    <property type="protein sequence ID" value="AZS11814.1"/>
    <property type="molecule type" value="Genomic_DNA"/>
</dbReference>
<gene>
    <name evidence="1" type="primary">60</name>
    <name evidence="1" type="ORF">PBI_NINA_60</name>
</gene>
<evidence type="ECO:0000313" key="2">
    <source>
        <dbReference type="Proteomes" id="UP000288067"/>
    </source>
</evidence>
<name>A0A3S9UNA0_9CAUD</name>